<evidence type="ECO:0000256" key="2">
    <source>
        <dbReference type="SAM" id="SignalP"/>
    </source>
</evidence>
<organism evidence="3 4">
    <name type="scientific">Puccinia sorghi</name>
    <dbReference type="NCBI Taxonomy" id="27349"/>
    <lineage>
        <taxon>Eukaryota</taxon>
        <taxon>Fungi</taxon>
        <taxon>Dikarya</taxon>
        <taxon>Basidiomycota</taxon>
        <taxon>Pucciniomycotina</taxon>
        <taxon>Pucciniomycetes</taxon>
        <taxon>Pucciniales</taxon>
        <taxon>Pucciniaceae</taxon>
        <taxon>Puccinia</taxon>
    </lineage>
</organism>
<name>A0A0L6VRA3_9BASI</name>
<accession>A0A0L6VRA3</accession>
<evidence type="ECO:0000256" key="1">
    <source>
        <dbReference type="SAM" id="MobiDB-lite"/>
    </source>
</evidence>
<feature type="signal peptide" evidence="2">
    <location>
        <begin position="1"/>
        <end position="20"/>
    </location>
</feature>
<evidence type="ECO:0000313" key="4">
    <source>
        <dbReference type="Proteomes" id="UP000037035"/>
    </source>
</evidence>
<keyword evidence="2" id="KW-0732">Signal</keyword>
<gene>
    <name evidence="3" type="ORF">VP01_122g3</name>
</gene>
<comment type="caution">
    <text evidence="3">The sequence shown here is derived from an EMBL/GenBank/DDBJ whole genome shotgun (WGS) entry which is preliminary data.</text>
</comment>
<evidence type="ECO:0000313" key="3">
    <source>
        <dbReference type="EMBL" id="KNZ62720.1"/>
    </source>
</evidence>
<feature type="chain" id="PRO_5005568730" evidence="2">
    <location>
        <begin position="21"/>
        <end position="306"/>
    </location>
</feature>
<dbReference type="AlphaFoldDB" id="A0A0L6VRA3"/>
<dbReference type="PANTHER" id="PTHR35396:SF1">
    <property type="entry name" value="SMALL SECRETED PROTEIN"/>
    <property type="match status" value="1"/>
</dbReference>
<feature type="region of interest" description="Disordered" evidence="1">
    <location>
        <begin position="150"/>
        <end position="306"/>
    </location>
</feature>
<dbReference type="OrthoDB" id="2503968at2759"/>
<dbReference type="EMBL" id="LAVV01002555">
    <property type="protein sequence ID" value="KNZ62720.1"/>
    <property type="molecule type" value="Genomic_DNA"/>
</dbReference>
<feature type="compositionally biased region" description="Low complexity" evidence="1">
    <location>
        <begin position="209"/>
        <end position="229"/>
    </location>
</feature>
<keyword evidence="4" id="KW-1185">Reference proteome</keyword>
<dbReference type="PANTHER" id="PTHR35396">
    <property type="entry name" value="SMALL SECRETED PROTEIN"/>
    <property type="match status" value="1"/>
</dbReference>
<dbReference type="VEuPathDB" id="FungiDB:VP01_122g3"/>
<dbReference type="Proteomes" id="UP000037035">
    <property type="component" value="Unassembled WGS sequence"/>
</dbReference>
<reference evidence="3 4" key="1">
    <citation type="submission" date="2015-08" db="EMBL/GenBank/DDBJ databases">
        <title>Next Generation Sequencing and Analysis of the Genome of Puccinia sorghi L Schw, the Causal Agent of Maize Common Rust.</title>
        <authorList>
            <person name="Rochi L."/>
            <person name="Burguener G."/>
            <person name="Darino M."/>
            <person name="Turjanski A."/>
            <person name="Kreff E."/>
            <person name="Dieguez M.J."/>
            <person name="Sacco F."/>
        </authorList>
    </citation>
    <scope>NUCLEOTIDE SEQUENCE [LARGE SCALE GENOMIC DNA]</scope>
    <source>
        <strain evidence="3 4">RO10H11247</strain>
    </source>
</reference>
<feature type="compositionally biased region" description="Gly residues" evidence="1">
    <location>
        <begin position="230"/>
        <end position="255"/>
    </location>
</feature>
<sequence length="306" mass="30842">MIKASVVALSVMLLVVGCSATLDPATGNAIGKKPTDSWIATASAKASPNIQAAECSHNTRISNQKFAWFKIDPSKVNQNGSTYGTCYASALRKMWTLVLNAKQSVRSRVNRWHLLKINSKLIAAMIRSSGMFCMYSLPLNIIKFIRNSGGQPGTGTGPIRDPNTGQPGYEDNSGKFHLGNAPGSGGGGSSSRNADAEPANGTSATLAPGSGAKASGSTSGTSRSTDGTSGFTGGTSGSTGTLGSGKGKHGSGASGTGKVSSGADQGAGTGGRGTEKHSPGTGVTHSGVGGDIQSDQGSTRNKIKFV</sequence>
<proteinExistence type="predicted"/>
<protein>
    <submittedName>
        <fullName evidence="3">Uncharacterized protein</fullName>
    </submittedName>
</protein>
<dbReference type="PROSITE" id="PS51257">
    <property type="entry name" value="PROKAR_LIPOPROTEIN"/>
    <property type="match status" value="1"/>
</dbReference>